<dbReference type="Pfam" id="PF06980">
    <property type="entry name" value="DUF1302"/>
    <property type="match status" value="1"/>
</dbReference>
<gene>
    <name evidence="2" type="ORF">LT85_0201</name>
</gene>
<dbReference type="Proteomes" id="UP000030302">
    <property type="component" value="Chromosome"/>
</dbReference>
<keyword evidence="3" id="KW-1185">Reference proteome</keyword>
<name>A0A0A1F4A7_9BURK</name>
<dbReference type="STRING" id="279058.LT85_0201"/>
<accession>A0A0A1F4A7</accession>
<proteinExistence type="predicted"/>
<feature type="region of interest" description="Disordered" evidence="1">
    <location>
        <begin position="1"/>
        <end position="21"/>
    </location>
</feature>
<dbReference type="HOGENOM" id="CLU_016532_0_0_4"/>
<evidence type="ECO:0000313" key="3">
    <source>
        <dbReference type="Proteomes" id="UP000030302"/>
    </source>
</evidence>
<dbReference type="KEGG" id="care:LT85_0201"/>
<evidence type="ECO:0008006" key="4">
    <source>
        <dbReference type="Google" id="ProtNLM"/>
    </source>
</evidence>
<protein>
    <recommendedName>
        <fullName evidence="4">DUF1302 domain-containing protein</fullName>
    </recommendedName>
</protein>
<dbReference type="EMBL" id="CP009962">
    <property type="protein sequence ID" value="AIY39361.1"/>
    <property type="molecule type" value="Genomic_DNA"/>
</dbReference>
<dbReference type="RefSeq" id="WP_253273636.1">
    <property type="nucleotide sequence ID" value="NZ_CP009962.1"/>
</dbReference>
<reference evidence="3" key="1">
    <citation type="journal article" date="2014" name="Soil Biol. Biochem.">
        <title>Structure and function of bacterial communities in ageing soils: Insights from the Mendocino ecological staircase.</title>
        <authorList>
            <person name="Uroz S."/>
            <person name="Tech J.J."/>
            <person name="Sawaya N.A."/>
            <person name="Frey-Klett P."/>
            <person name="Leveau J.H.J."/>
        </authorList>
    </citation>
    <scope>NUCLEOTIDE SEQUENCE [LARGE SCALE GENOMIC DNA]</scope>
    <source>
        <strain evidence="3">Cal35</strain>
    </source>
</reference>
<dbReference type="AlphaFoldDB" id="A0A0A1F4A7"/>
<evidence type="ECO:0000313" key="2">
    <source>
        <dbReference type="EMBL" id="AIY39361.1"/>
    </source>
</evidence>
<dbReference type="InterPro" id="IPR010727">
    <property type="entry name" value="DUF1302"/>
</dbReference>
<evidence type="ECO:0000256" key="1">
    <source>
        <dbReference type="SAM" id="MobiDB-lite"/>
    </source>
</evidence>
<sequence length="657" mass="70666">MKKMAGNGKGKDKGNARGKGRLSSFKPGMVVALVWGSTTVFGHSARAEQFDLGNGLSGSFDSSVSFGLGVRTSSPNCSFIGQDNGGCASSGQVEIARRDPANFNQSYDLTRLNQDNGNLNYKSGQVFSAALRGVHDLYLKAPDGWSGLMRAAWSYDFAADHTSYADLEPDARSHAVHDIRLLDAYVNKEFEIDQHPVRVRVGNQVISWGEDIFIPGGINSINAIDVRRAHSPGVQLKEIFRPAPILSLNAEVAKGLSVEGYYQTRWNGYEFDPVGTFFSTSDIVGRGSTGAFLPTSLVNSVTGPLGLPPAPPGTVGDTGTRIIGINPSTGLPFNRQLTAGELADPNLNPLYGPLVHSGSVIPRGVDHNPKNSGQFGLSTRYTFPDSGDELAFYYVRYHDKIPFASIRVNQSTTANPFGWQDIYLDYAEDRNLFGVSYNTRAGDWAFGTELSFRPKESIPIDPTIVSNPANPYYCNADLNPANYRPTGYVCRGAVDQKKYQFHLTALNIFTPGGSFGGLLRALGATEGSFTSELAAAYYPDLSLDQGIPYSVTSDYKVPTKLSSGLVAQIAVNYPAAFGGQASYAPDLSLSYGMSGVSASALPGFVQGAGAVVAGLTIDFKTKPSTKMRVDYTHNYGGGQSNLMRDRDFATFSFTTSF</sequence>
<organism evidence="2 3">
    <name type="scientific">Collimonas arenae</name>
    <dbReference type="NCBI Taxonomy" id="279058"/>
    <lineage>
        <taxon>Bacteria</taxon>
        <taxon>Pseudomonadati</taxon>
        <taxon>Pseudomonadota</taxon>
        <taxon>Betaproteobacteria</taxon>
        <taxon>Burkholderiales</taxon>
        <taxon>Oxalobacteraceae</taxon>
        <taxon>Collimonas</taxon>
    </lineage>
</organism>